<dbReference type="InterPro" id="IPR001789">
    <property type="entry name" value="Sig_transdc_resp-reg_receiver"/>
</dbReference>
<dbReference type="SUPFAM" id="SSF141868">
    <property type="entry name" value="EAL domain-like"/>
    <property type="match status" value="1"/>
</dbReference>
<evidence type="ECO:0000259" key="2">
    <source>
        <dbReference type="PROSITE" id="PS50110"/>
    </source>
</evidence>
<dbReference type="Gene3D" id="3.30.450.20">
    <property type="entry name" value="PAS domain"/>
    <property type="match status" value="1"/>
</dbReference>
<dbReference type="InterPro" id="IPR035919">
    <property type="entry name" value="EAL_sf"/>
</dbReference>
<dbReference type="PROSITE" id="PS50887">
    <property type="entry name" value="GGDEF"/>
    <property type="match status" value="1"/>
</dbReference>
<feature type="domain" description="Response regulatory" evidence="2">
    <location>
        <begin position="27"/>
        <end position="142"/>
    </location>
</feature>
<evidence type="ECO:0000259" key="3">
    <source>
        <dbReference type="PROSITE" id="PS50112"/>
    </source>
</evidence>
<dbReference type="InterPro" id="IPR052155">
    <property type="entry name" value="Biofilm_reg_signaling"/>
</dbReference>
<dbReference type="InterPro" id="IPR001633">
    <property type="entry name" value="EAL_dom"/>
</dbReference>
<proteinExistence type="predicted"/>
<feature type="domain" description="EAL" evidence="4">
    <location>
        <begin position="449"/>
        <end position="705"/>
    </location>
</feature>
<dbReference type="InterPro" id="IPR000014">
    <property type="entry name" value="PAS"/>
</dbReference>
<feature type="domain" description="PAS" evidence="3">
    <location>
        <begin position="154"/>
        <end position="226"/>
    </location>
</feature>
<dbReference type="CDD" id="cd01949">
    <property type="entry name" value="GGDEF"/>
    <property type="match status" value="1"/>
</dbReference>
<dbReference type="CDD" id="cd00130">
    <property type="entry name" value="PAS"/>
    <property type="match status" value="1"/>
</dbReference>
<dbReference type="SMART" id="SM00091">
    <property type="entry name" value="PAS"/>
    <property type="match status" value="1"/>
</dbReference>
<reference evidence="6 7" key="1">
    <citation type="submission" date="2019-02" db="EMBL/GenBank/DDBJ databases">
        <title>Deep-cultivation of Planctomycetes and their phenomic and genomic characterization uncovers novel biology.</title>
        <authorList>
            <person name="Wiegand S."/>
            <person name="Jogler M."/>
            <person name="Boedeker C."/>
            <person name="Pinto D."/>
            <person name="Vollmers J."/>
            <person name="Rivas-Marin E."/>
            <person name="Kohn T."/>
            <person name="Peeters S.H."/>
            <person name="Heuer A."/>
            <person name="Rast P."/>
            <person name="Oberbeckmann S."/>
            <person name="Bunk B."/>
            <person name="Jeske O."/>
            <person name="Meyerdierks A."/>
            <person name="Storesund J.E."/>
            <person name="Kallscheuer N."/>
            <person name="Luecker S."/>
            <person name="Lage O.M."/>
            <person name="Pohl T."/>
            <person name="Merkel B.J."/>
            <person name="Hornburger P."/>
            <person name="Mueller R.-W."/>
            <person name="Bruemmer F."/>
            <person name="Labrenz M."/>
            <person name="Spormann A.M."/>
            <person name="Op den Camp H."/>
            <person name="Overmann J."/>
            <person name="Amann R."/>
            <person name="Jetten M.S.M."/>
            <person name="Mascher T."/>
            <person name="Medema M.H."/>
            <person name="Devos D.P."/>
            <person name="Kaster A.-K."/>
            <person name="Ovreas L."/>
            <person name="Rohde M."/>
            <person name="Galperin M.Y."/>
            <person name="Jogler C."/>
        </authorList>
    </citation>
    <scope>NUCLEOTIDE SEQUENCE [LARGE SCALE GENOMIC DNA]</scope>
    <source>
        <strain evidence="6 7">Mal33</strain>
    </source>
</reference>
<dbReference type="InterPro" id="IPR000160">
    <property type="entry name" value="GGDEF_dom"/>
</dbReference>
<dbReference type="Gene3D" id="3.20.20.450">
    <property type="entry name" value="EAL domain"/>
    <property type="match status" value="1"/>
</dbReference>
<accession>A0A518IQE0</accession>
<name>A0A518IQE0_9BACT</name>
<dbReference type="NCBIfam" id="TIGR00229">
    <property type="entry name" value="sensory_box"/>
    <property type="match status" value="1"/>
</dbReference>
<dbReference type="EMBL" id="CP036318">
    <property type="protein sequence ID" value="QDV55270.1"/>
    <property type="molecule type" value="Genomic_DNA"/>
</dbReference>
<comment type="caution">
    <text evidence="1">Lacks conserved residue(s) required for the propagation of feature annotation.</text>
</comment>
<dbReference type="SUPFAM" id="SSF52172">
    <property type="entry name" value="CheY-like"/>
    <property type="match status" value="1"/>
</dbReference>
<dbReference type="NCBIfam" id="TIGR00254">
    <property type="entry name" value="GGDEF"/>
    <property type="match status" value="1"/>
</dbReference>
<dbReference type="AlphaFoldDB" id="A0A518IQE0"/>
<sequence>MNPSLNRHTNIDNRHGVTLRQSPSAGRVLVVREGMDCSQRIIDALRRHEISTLDVADVAGAVSVCEAEPIAIAFVAAALSSGEEDSVFCRLRRIRHESELAIVAVGDCDDQHLLAALDQGASEYLQLPTTDELIVARARTLLRLRHVQHAFQEAEERYFLAAQGVNDGLWDWRLDCDEAYYSPRWSEILGLDASQLLNRPADLRDRIHSEDRASFETHLQSHLQGKTPHFEIEVRLRHQDGNFLWMFCRGKAVPATDGIAARISGSMTDITVGKVADPVTGLPNRVLFKRRIQRSLQAYREEQGPPFAVMYVDLDNFKMVNDTLGHDAGDRLLISVARRLEGSVRTSESVVARLGGDEFALLVENIQSVEEAQDVADRILRNFQSPFPLGEAREVFASLSLGISIASERCETSDKILYEADAAMYEAKSQGKSCARLFAPYMRENASSRLQLERDLRQALECNEFELNFQPLVRLPTRDLVGFEALIRWRHPQMGMVLPANFIELAEETGLIVPISLWVLRQACRQQVQWKRQFPDLRCLKISINVSRRQVMHSDLTADLAEVIAETGIAPRELKLEISESTIMEDAEHGIGLLNDLRRLGVEVAIDDFGTGFSSLSCLHRLPLDSLKIDQSFVGTMASSRESRMIVGTIIALAEQLGLDVVAEGIETELQQNLLSEMGCVLGQGFLYSPPVAIGDADAMLRKQFAAGNSLPLPVTGFAATQTVRSPSLS</sequence>
<feature type="domain" description="GGDEF" evidence="5">
    <location>
        <begin position="305"/>
        <end position="440"/>
    </location>
</feature>
<dbReference type="SUPFAM" id="SSF55073">
    <property type="entry name" value="Nucleotide cyclase"/>
    <property type="match status" value="1"/>
</dbReference>
<evidence type="ECO:0000259" key="4">
    <source>
        <dbReference type="PROSITE" id="PS50883"/>
    </source>
</evidence>
<dbReference type="InterPro" id="IPR013655">
    <property type="entry name" value="PAS_fold_3"/>
</dbReference>
<dbReference type="SUPFAM" id="SSF55785">
    <property type="entry name" value="PYP-like sensor domain (PAS domain)"/>
    <property type="match status" value="1"/>
</dbReference>
<dbReference type="InterPro" id="IPR011006">
    <property type="entry name" value="CheY-like_superfamily"/>
</dbReference>
<dbReference type="PROSITE" id="PS50110">
    <property type="entry name" value="RESPONSE_REGULATORY"/>
    <property type="match status" value="1"/>
</dbReference>
<evidence type="ECO:0000259" key="5">
    <source>
        <dbReference type="PROSITE" id="PS50887"/>
    </source>
</evidence>
<dbReference type="PROSITE" id="PS50883">
    <property type="entry name" value="EAL"/>
    <property type="match status" value="1"/>
</dbReference>
<evidence type="ECO:0000256" key="1">
    <source>
        <dbReference type="PROSITE-ProRule" id="PRU00169"/>
    </source>
</evidence>
<dbReference type="Pfam" id="PF00563">
    <property type="entry name" value="EAL"/>
    <property type="match status" value="1"/>
</dbReference>
<dbReference type="GO" id="GO:0000160">
    <property type="term" value="P:phosphorelay signal transduction system"/>
    <property type="evidence" value="ECO:0007669"/>
    <property type="project" value="InterPro"/>
</dbReference>
<dbReference type="PANTHER" id="PTHR44757:SF2">
    <property type="entry name" value="BIOFILM ARCHITECTURE MAINTENANCE PROTEIN MBAA"/>
    <property type="match status" value="1"/>
</dbReference>
<dbReference type="RefSeq" id="WP_145283064.1">
    <property type="nucleotide sequence ID" value="NZ_CP036318.1"/>
</dbReference>
<dbReference type="Gene3D" id="3.40.50.2300">
    <property type="match status" value="1"/>
</dbReference>
<dbReference type="PANTHER" id="PTHR44757">
    <property type="entry name" value="DIGUANYLATE CYCLASE DGCP"/>
    <property type="match status" value="1"/>
</dbReference>
<dbReference type="CDD" id="cd01948">
    <property type="entry name" value="EAL"/>
    <property type="match status" value="1"/>
</dbReference>
<evidence type="ECO:0000313" key="6">
    <source>
        <dbReference type="EMBL" id="QDV55270.1"/>
    </source>
</evidence>
<gene>
    <name evidence="6" type="primary">cph2</name>
    <name evidence="6" type="ORF">Mal33_12400</name>
</gene>
<dbReference type="SMART" id="SM00052">
    <property type="entry name" value="EAL"/>
    <property type="match status" value="1"/>
</dbReference>
<dbReference type="Gene3D" id="3.30.70.270">
    <property type="match status" value="1"/>
</dbReference>
<evidence type="ECO:0000313" key="7">
    <source>
        <dbReference type="Proteomes" id="UP000316770"/>
    </source>
</evidence>
<protein>
    <submittedName>
        <fullName evidence="6">Phytochrome-like protein cph2</fullName>
    </submittedName>
</protein>
<organism evidence="6 7">
    <name type="scientific">Rosistilla oblonga</name>
    <dbReference type="NCBI Taxonomy" id="2527990"/>
    <lineage>
        <taxon>Bacteria</taxon>
        <taxon>Pseudomonadati</taxon>
        <taxon>Planctomycetota</taxon>
        <taxon>Planctomycetia</taxon>
        <taxon>Pirellulales</taxon>
        <taxon>Pirellulaceae</taxon>
        <taxon>Rosistilla</taxon>
    </lineage>
</organism>
<keyword evidence="7" id="KW-1185">Reference proteome</keyword>
<dbReference type="InterPro" id="IPR035965">
    <property type="entry name" value="PAS-like_dom_sf"/>
</dbReference>
<dbReference type="InterPro" id="IPR029787">
    <property type="entry name" value="Nucleotide_cyclase"/>
</dbReference>
<dbReference type="Pfam" id="PF08447">
    <property type="entry name" value="PAS_3"/>
    <property type="match status" value="1"/>
</dbReference>
<dbReference type="PROSITE" id="PS50112">
    <property type="entry name" value="PAS"/>
    <property type="match status" value="1"/>
</dbReference>
<dbReference type="Proteomes" id="UP000316770">
    <property type="component" value="Chromosome"/>
</dbReference>
<dbReference type="SMART" id="SM00267">
    <property type="entry name" value="GGDEF"/>
    <property type="match status" value="1"/>
</dbReference>
<dbReference type="Pfam" id="PF00990">
    <property type="entry name" value="GGDEF"/>
    <property type="match status" value="1"/>
</dbReference>
<dbReference type="InterPro" id="IPR043128">
    <property type="entry name" value="Rev_trsase/Diguanyl_cyclase"/>
</dbReference>